<gene>
    <name evidence="2" type="ORF">ACCI49_24560</name>
</gene>
<reference evidence="2 3" key="1">
    <citation type="submission" date="2024-08" db="EMBL/GenBank/DDBJ databases">
        <authorList>
            <person name="Ishaq N."/>
        </authorList>
    </citation>
    <scope>NUCLEOTIDE SEQUENCE [LARGE SCALE GENOMIC DNA]</scope>
    <source>
        <strain evidence="2 3">DSM 18651</strain>
    </source>
</reference>
<dbReference type="EMBL" id="JBGMEK010000211">
    <property type="protein sequence ID" value="MFA0814043.1"/>
    <property type="molecule type" value="Genomic_DNA"/>
</dbReference>
<name>A0ABV4P6Q7_9GAMM</name>
<protein>
    <submittedName>
        <fullName evidence="2">DUF1330 domain-containing protein</fullName>
    </submittedName>
</protein>
<dbReference type="InterPro" id="IPR010753">
    <property type="entry name" value="DUF1330"/>
</dbReference>
<dbReference type="Proteomes" id="UP001569428">
    <property type="component" value="Unassembled WGS sequence"/>
</dbReference>
<feature type="domain" description="DUF1330" evidence="1">
    <location>
        <begin position="3"/>
        <end position="75"/>
    </location>
</feature>
<dbReference type="Pfam" id="PF07045">
    <property type="entry name" value="DUF1330"/>
    <property type="match status" value="1"/>
</dbReference>
<evidence type="ECO:0000259" key="1">
    <source>
        <dbReference type="Pfam" id="PF07045"/>
    </source>
</evidence>
<proteinExistence type="predicted"/>
<dbReference type="RefSeq" id="WP_371841887.1">
    <property type="nucleotide sequence ID" value="NZ_JBGMEK010000211.1"/>
</dbReference>
<dbReference type="InterPro" id="IPR011008">
    <property type="entry name" value="Dimeric_a/b-barrel"/>
</dbReference>
<comment type="caution">
    <text evidence="2">The sequence shown here is derived from an EMBL/GenBank/DDBJ whole genome shotgun (WGS) entry which is preliminary data.</text>
</comment>
<sequence length="89" mass="10312">MIYLFMHATVKDFDKWNQVLADFEPKLKNMGATATSVYREVNNPNDVTVIHEFPSKEQAKAFVTSSELHEARKQSHVIGNPKVWYTEKQ</sequence>
<organism evidence="2 3">
    <name type="scientific">Microbulbifer epialgicus</name>
    <dbReference type="NCBI Taxonomy" id="393907"/>
    <lineage>
        <taxon>Bacteria</taxon>
        <taxon>Pseudomonadati</taxon>
        <taxon>Pseudomonadota</taxon>
        <taxon>Gammaproteobacteria</taxon>
        <taxon>Cellvibrionales</taxon>
        <taxon>Microbulbiferaceae</taxon>
        <taxon>Microbulbifer</taxon>
    </lineage>
</organism>
<keyword evidence="3" id="KW-1185">Reference proteome</keyword>
<accession>A0ABV4P6Q7</accession>
<evidence type="ECO:0000313" key="3">
    <source>
        <dbReference type="Proteomes" id="UP001569428"/>
    </source>
</evidence>
<dbReference type="SUPFAM" id="SSF54909">
    <property type="entry name" value="Dimeric alpha+beta barrel"/>
    <property type="match status" value="1"/>
</dbReference>
<evidence type="ECO:0000313" key="2">
    <source>
        <dbReference type="EMBL" id="MFA0814043.1"/>
    </source>
</evidence>
<dbReference type="Gene3D" id="3.30.70.100">
    <property type="match status" value="1"/>
</dbReference>